<feature type="domain" description="ABC3 transporter permease C-terminal" evidence="7">
    <location>
        <begin position="63"/>
        <end position="173"/>
    </location>
</feature>
<evidence type="ECO:0000256" key="5">
    <source>
        <dbReference type="ARBA" id="ARBA00023136"/>
    </source>
</evidence>
<evidence type="ECO:0000256" key="2">
    <source>
        <dbReference type="ARBA" id="ARBA00022475"/>
    </source>
</evidence>
<keyword evidence="5 6" id="KW-0472">Membrane</keyword>
<feature type="transmembrane region" description="Helical" evidence="6">
    <location>
        <begin position="231"/>
        <end position="256"/>
    </location>
</feature>
<gene>
    <name evidence="8" type="ORF">KGF86_06575</name>
</gene>
<evidence type="ECO:0000256" key="6">
    <source>
        <dbReference type="PIRNR" id="PIRNR018968"/>
    </source>
</evidence>
<feature type="transmembrane region" description="Helical" evidence="6">
    <location>
        <begin position="288"/>
        <end position="309"/>
    </location>
</feature>
<feature type="transmembrane region" description="Helical" evidence="6">
    <location>
        <begin position="596"/>
        <end position="617"/>
    </location>
</feature>
<evidence type="ECO:0000256" key="1">
    <source>
        <dbReference type="ARBA" id="ARBA00004651"/>
    </source>
</evidence>
<protein>
    <submittedName>
        <fullName evidence="8">ABC transporter permease</fullName>
    </submittedName>
</protein>
<feature type="transmembrane region" description="Helical" evidence="6">
    <location>
        <begin position="199"/>
        <end position="219"/>
    </location>
</feature>
<comment type="subcellular location">
    <subcellularLocation>
        <location evidence="1 6">Cell membrane</location>
        <topology evidence="1 6">Multi-pass membrane protein</topology>
    </subcellularLocation>
</comment>
<name>A0ABS5MC13_9BACI</name>
<evidence type="ECO:0000259" key="7">
    <source>
        <dbReference type="Pfam" id="PF02687"/>
    </source>
</evidence>
<keyword evidence="2 6" id="KW-1003">Cell membrane</keyword>
<evidence type="ECO:0000256" key="4">
    <source>
        <dbReference type="ARBA" id="ARBA00022989"/>
    </source>
</evidence>
<dbReference type="InterPro" id="IPR052536">
    <property type="entry name" value="ABC-4_Integral_Memb_Prot"/>
</dbReference>
<dbReference type="InterPro" id="IPR027022">
    <property type="entry name" value="ABC_permease_BceB-typ"/>
</dbReference>
<dbReference type="Pfam" id="PF02687">
    <property type="entry name" value="FtsX"/>
    <property type="match status" value="2"/>
</dbReference>
<feature type="domain" description="ABC3 transporter permease C-terminal" evidence="7">
    <location>
        <begin position="545"/>
        <end position="643"/>
    </location>
</feature>
<dbReference type="InterPro" id="IPR003838">
    <property type="entry name" value="ABC3_permease_C"/>
</dbReference>
<keyword evidence="9" id="KW-1185">Reference proteome</keyword>
<reference evidence="8 9" key="1">
    <citation type="submission" date="2021-05" db="EMBL/GenBank/DDBJ databases">
        <title>Ornithinibacillus massiliensis sp. nov.</title>
        <authorList>
            <person name="Iwaza R."/>
            <person name="Lagier J.-C."/>
            <person name="Raoult D."/>
        </authorList>
    </citation>
    <scope>NUCLEOTIDE SEQUENCE [LARGE SCALE GENOMIC DNA]</scope>
    <source>
        <strain evidence="8 9">Marseille-P3601</strain>
    </source>
</reference>
<accession>A0ABS5MC13</accession>
<dbReference type="Proteomes" id="UP000681870">
    <property type="component" value="Unassembled WGS sequence"/>
</dbReference>
<proteinExistence type="inferred from homology"/>
<evidence type="ECO:0000256" key="3">
    <source>
        <dbReference type="ARBA" id="ARBA00022692"/>
    </source>
</evidence>
<feature type="transmembrane region" description="Helical" evidence="6">
    <location>
        <begin position="59"/>
        <end position="77"/>
    </location>
</feature>
<comment type="similarity">
    <text evidence="6">Belongs to the ABC-4 integral membrane protein family.</text>
</comment>
<sequence length="665" mass="76806">MTFIELVWKMAKVNYRKYLFYFLCNSFVVMVFFMFSTVYFNEGIRNANEMDGESLSTILMIPSVALIVFTVFFIHYAHSVFIKRRKKEFGLFMMVGMSDKDISKVLLLENSAIALLSLGVGLLSGSIFSRLFFLLLMHVLEMESIAFELHITMFATTVGVFLIVFSIGVAKSILDIRREEVLTIFKEDRVTEKNKVRSPLLGGVGLLLVIGSINFQYYFFSNSDYDINDGLVLLVGLISLLSGLFFTISHFGSFLIQLARSRKSVYYNRMLFLANVEYKFKQVKGISLLLITMTMVTIFYTSMLLYFYASAEKLAEEQRIYDVSFAQTAMKNAISDDELKQLFNTDNHEIKEHVTLDVLDYFEQSPLGDYFNRYSFLSAEQFNQMYSKHVEVSPGEMIRLDNINPEYHDPYVDHENGEGKYSIALKEIKLTEKQSIIEPVFDQLNLYEVNFFIVHPDDYDRIAQKLEVYKSTIHALNLFNWEKSGDAYVTWKEQLKKQNGIEGQDPLLSRLDYSTEEVLLEPQAKIEVYNSNRKAGGILFFMSSFLGALFFVSSFMVLYLNIFSSIDQERMTFHKLYKIGMTKKEIRKVLAKELRLLFFLAPLLGLGIAFSYVAIFAKDAGGIVDNPLFTVNFMIVAVFYFVLQIAYYLLAKHRFMKEIMGDQKS</sequence>
<evidence type="ECO:0000313" key="8">
    <source>
        <dbReference type="EMBL" id="MBS3679870.1"/>
    </source>
</evidence>
<evidence type="ECO:0000313" key="9">
    <source>
        <dbReference type="Proteomes" id="UP000681870"/>
    </source>
</evidence>
<keyword evidence="3 6" id="KW-0812">Transmembrane</keyword>
<dbReference type="PIRSF" id="PIRSF018968">
    <property type="entry name" value="ABC_permease_BceB"/>
    <property type="match status" value="1"/>
</dbReference>
<feature type="transmembrane region" description="Helical" evidence="6">
    <location>
        <begin position="629"/>
        <end position="650"/>
    </location>
</feature>
<organism evidence="8 9">
    <name type="scientific">Ornithinibacillus massiliensis</name>
    <dbReference type="NCBI Taxonomy" id="1944633"/>
    <lineage>
        <taxon>Bacteria</taxon>
        <taxon>Bacillati</taxon>
        <taxon>Bacillota</taxon>
        <taxon>Bacilli</taxon>
        <taxon>Bacillales</taxon>
        <taxon>Bacillaceae</taxon>
        <taxon>Ornithinibacillus</taxon>
    </lineage>
</organism>
<keyword evidence="4 6" id="KW-1133">Transmembrane helix</keyword>
<comment type="caution">
    <text evidence="8">The sequence shown here is derived from an EMBL/GenBank/DDBJ whole genome shotgun (WGS) entry which is preliminary data.</text>
</comment>
<dbReference type="RefSeq" id="WP_211741423.1">
    <property type="nucleotide sequence ID" value="NZ_JAGXBY010000002.1"/>
</dbReference>
<feature type="transmembrane region" description="Helical" evidence="6">
    <location>
        <begin position="149"/>
        <end position="170"/>
    </location>
</feature>
<dbReference type="EMBL" id="JAGXBY010000002">
    <property type="protein sequence ID" value="MBS3679870.1"/>
    <property type="molecule type" value="Genomic_DNA"/>
</dbReference>
<feature type="transmembrane region" description="Helical" evidence="6">
    <location>
        <begin position="18"/>
        <end position="39"/>
    </location>
</feature>
<feature type="transmembrane region" description="Helical" evidence="6">
    <location>
        <begin position="538"/>
        <end position="562"/>
    </location>
</feature>
<feature type="transmembrane region" description="Helical" evidence="6">
    <location>
        <begin position="112"/>
        <end position="137"/>
    </location>
</feature>
<keyword evidence="6" id="KW-0813">Transport</keyword>
<dbReference type="PANTHER" id="PTHR46795:SF3">
    <property type="entry name" value="ABC TRANSPORTER PERMEASE"/>
    <property type="match status" value="1"/>
</dbReference>
<dbReference type="PANTHER" id="PTHR46795">
    <property type="entry name" value="ABC TRANSPORTER PERMEASE-RELATED-RELATED"/>
    <property type="match status" value="1"/>
</dbReference>